<dbReference type="InterPro" id="IPR011466">
    <property type="entry name" value="DUF1572"/>
</dbReference>
<protein>
    <submittedName>
        <fullName evidence="1">DUF1572 family protein</fullName>
    </submittedName>
</protein>
<gene>
    <name evidence="1" type="ORF">ACFO4N_02595</name>
</gene>
<dbReference type="RefSeq" id="WP_376844647.1">
    <property type="nucleotide sequence ID" value="NZ_JBHSFW010000001.1"/>
</dbReference>
<comment type="caution">
    <text evidence="1">The sequence shown here is derived from an EMBL/GenBank/DDBJ whole genome shotgun (WGS) entry which is preliminary data.</text>
</comment>
<proteinExistence type="predicted"/>
<dbReference type="Pfam" id="PF07609">
    <property type="entry name" value="DUF1572"/>
    <property type="match status" value="1"/>
</dbReference>
<dbReference type="EMBL" id="JBHSFW010000001">
    <property type="protein sequence ID" value="MFC4617614.1"/>
    <property type="molecule type" value="Genomic_DNA"/>
</dbReference>
<keyword evidence="2" id="KW-1185">Reference proteome</keyword>
<name>A0ABV9GKB5_9BACL</name>
<evidence type="ECO:0000313" key="1">
    <source>
        <dbReference type="EMBL" id="MFC4617614.1"/>
    </source>
</evidence>
<dbReference type="Proteomes" id="UP001596022">
    <property type="component" value="Unassembled WGS sequence"/>
</dbReference>
<organism evidence="1 2">
    <name type="scientific">Camelliibacillus cellulosilyticus</name>
    <dbReference type="NCBI Taxonomy" id="2174486"/>
    <lineage>
        <taxon>Bacteria</taxon>
        <taxon>Bacillati</taxon>
        <taxon>Bacillota</taxon>
        <taxon>Bacilli</taxon>
        <taxon>Bacillales</taxon>
        <taxon>Sporolactobacillaceae</taxon>
        <taxon>Camelliibacillus</taxon>
    </lineage>
</organism>
<accession>A0ABV9GKB5</accession>
<dbReference type="SUPFAM" id="SSF109854">
    <property type="entry name" value="DinB/YfiT-like putative metalloenzymes"/>
    <property type="match status" value="1"/>
</dbReference>
<dbReference type="InterPro" id="IPR034660">
    <property type="entry name" value="DinB/YfiT-like"/>
</dbReference>
<sequence>MANIESLYRKDCLIQFKDIKSRVERVLAQINDHEWHWQPNGESNSIAIIMKHLIGNIQSRWTDFLTTDGEKPSRDRDGEFIDDITSRKALMQEWEQAWEILFHEIEGLANEDLLRTVTIREEPMTVMEAIQRSLIHFSNHLGQIIYIGKQLKDKDWQTLSIPRGQSKTFRPGKK</sequence>
<dbReference type="Gene3D" id="1.20.120.450">
    <property type="entry name" value="dinb family like domain"/>
    <property type="match status" value="1"/>
</dbReference>
<reference evidence="2" key="1">
    <citation type="journal article" date="2019" name="Int. J. Syst. Evol. Microbiol.">
        <title>The Global Catalogue of Microorganisms (GCM) 10K type strain sequencing project: providing services to taxonomists for standard genome sequencing and annotation.</title>
        <authorList>
            <consortium name="The Broad Institute Genomics Platform"/>
            <consortium name="The Broad Institute Genome Sequencing Center for Infectious Disease"/>
            <person name="Wu L."/>
            <person name="Ma J."/>
        </authorList>
    </citation>
    <scope>NUCLEOTIDE SEQUENCE [LARGE SCALE GENOMIC DNA]</scope>
    <source>
        <strain evidence="2">CGMCC 1.16306</strain>
    </source>
</reference>
<evidence type="ECO:0000313" key="2">
    <source>
        <dbReference type="Proteomes" id="UP001596022"/>
    </source>
</evidence>